<dbReference type="GO" id="GO:0016301">
    <property type="term" value="F:kinase activity"/>
    <property type="evidence" value="ECO:0007669"/>
    <property type="project" value="UniProtKB-KW"/>
</dbReference>
<reference evidence="2 3" key="1">
    <citation type="submission" date="2018-06" db="EMBL/GenBank/DDBJ databases">
        <title>Genomic Encyclopedia of Type Strains, Phase IV (KMG-IV): sequencing the most valuable type-strain genomes for metagenomic binning, comparative biology and taxonomic classification.</title>
        <authorList>
            <person name="Goeker M."/>
        </authorList>
    </citation>
    <scope>NUCLEOTIDE SEQUENCE [LARGE SCALE GENOMIC DNA]</scope>
    <source>
        <strain evidence="2 3">DSM 26720</strain>
    </source>
</reference>
<keyword evidence="3" id="KW-1185">Reference proteome</keyword>
<proteinExistence type="predicted"/>
<dbReference type="Gene3D" id="3.40.50.300">
    <property type="entry name" value="P-loop containing nucleotide triphosphate hydrolases"/>
    <property type="match status" value="1"/>
</dbReference>
<dbReference type="InterPro" id="IPR006083">
    <property type="entry name" value="PRK/URK"/>
</dbReference>
<evidence type="ECO:0000313" key="2">
    <source>
        <dbReference type="EMBL" id="RAK33974.1"/>
    </source>
</evidence>
<evidence type="ECO:0000313" key="3">
    <source>
        <dbReference type="Proteomes" id="UP000249453"/>
    </source>
</evidence>
<feature type="domain" description="Phosphoribulokinase/uridine kinase" evidence="1">
    <location>
        <begin position="32"/>
        <end position="186"/>
    </location>
</feature>
<organism evidence="2 3">
    <name type="scientific">Falsochrobactrum ovis</name>
    <dbReference type="NCBI Taxonomy" id="1293442"/>
    <lineage>
        <taxon>Bacteria</taxon>
        <taxon>Pseudomonadati</taxon>
        <taxon>Pseudomonadota</taxon>
        <taxon>Alphaproteobacteria</taxon>
        <taxon>Hyphomicrobiales</taxon>
        <taxon>Brucellaceae</taxon>
        <taxon>Falsochrobactrum</taxon>
    </lineage>
</organism>
<dbReference type="AlphaFoldDB" id="A0A364JZ06"/>
<keyword evidence="2" id="KW-0418">Kinase</keyword>
<dbReference type="NCBIfam" id="NF006746">
    <property type="entry name" value="PRK09270.1-5"/>
    <property type="match status" value="1"/>
</dbReference>
<accession>A0A364JZ06</accession>
<dbReference type="PANTHER" id="PTHR10285">
    <property type="entry name" value="URIDINE KINASE"/>
    <property type="match status" value="1"/>
</dbReference>
<dbReference type="EMBL" id="QLMK01000001">
    <property type="protein sequence ID" value="RAK33974.1"/>
    <property type="molecule type" value="Genomic_DNA"/>
</dbReference>
<name>A0A364JZ06_9HYPH</name>
<dbReference type="NCBIfam" id="NF006744">
    <property type="entry name" value="PRK09270.1-3"/>
    <property type="match status" value="1"/>
</dbReference>
<gene>
    <name evidence="2" type="ORF">C7374_101301</name>
</gene>
<dbReference type="GO" id="GO:0005524">
    <property type="term" value="F:ATP binding"/>
    <property type="evidence" value="ECO:0007669"/>
    <property type="project" value="InterPro"/>
</dbReference>
<dbReference type="OrthoDB" id="3192509at2"/>
<comment type="caution">
    <text evidence="2">The sequence shown here is derived from an EMBL/GenBank/DDBJ whole genome shotgun (WGS) entry which is preliminary data.</text>
</comment>
<keyword evidence="2" id="KW-0808">Transferase</keyword>
<dbReference type="InterPro" id="IPR027417">
    <property type="entry name" value="P-loop_NTPase"/>
</dbReference>
<dbReference type="Proteomes" id="UP000249453">
    <property type="component" value="Unassembled WGS sequence"/>
</dbReference>
<evidence type="ECO:0000259" key="1">
    <source>
        <dbReference type="Pfam" id="PF00485"/>
    </source>
</evidence>
<sequence>MLVDIEPHHCRKETLLAEILSRSAATSARLLVAIAGPPGSGKSTMAEYLHHQINQQADGPAAIVPMDGFHLDNAILDAQGLRQRKGSPATFDCEGFELLLKRLKKSDKDVVIPLFDRELDLARAGAAVVRKNHQILLVEGNYLLLNQHPWSRLTPLFDMSVFLDVPFAVLERRLIQRWLDHGHDEVSARKRALSNDIPNAELVVSSSLKADFHCPNYRDR</sequence>
<dbReference type="Pfam" id="PF00485">
    <property type="entry name" value="PRK"/>
    <property type="match status" value="1"/>
</dbReference>
<dbReference type="SUPFAM" id="SSF52540">
    <property type="entry name" value="P-loop containing nucleoside triphosphate hydrolases"/>
    <property type="match status" value="1"/>
</dbReference>
<dbReference type="RefSeq" id="WP_111573833.1">
    <property type="nucleotide sequence ID" value="NZ_JBHEEY010000001.1"/>
</dbReference>
<protein>
    <submittedName>
        <fullName evidence="2">Pantothenate kinase</fullName>
    </submittedName>
</protein>